<feature type="compositionally biased region" description="Low complexity" evidence="4">
    <location>
        <begin position="141"/>
        <end position="156"/>
    </location>
</feature>
<proteinExistence type="predicted"/>
<dbReference type="Pfam" id="PF03004">
    <property type="entry name" value="Transposase_24"/>
    <property type="match status" value="1"/>
</dbReference>
<feature type="compositionally biased region" description="Polar residues" evidence="4">
    <location>
        <begin position="356"/>
        <end position="370"/>
    </location>
</feature>
<feature type="compositionally biased region" description="Polar residues" evidence="4">
    <location>
        <begin position="209"/>
        <end position="218"/>
    </location>
</feature>
<dbReference type="SUPFAM" id="SSF47370">
    <property type="entry name" value="Bromodomain"/>
    <property type="match status" value="1"/>
</dbReference>
<comment type="caution">
    <text evidence="6">The sequence shown here is derived from an EMBL/GenBank/DDBJ whole genome shotgun (WGS) entry which is preliminary data.</text>
</comment>
<accession>A0AAV5L4N3</accession>
<feature type="domain" description="Bromo" evidence="5">
    <location>
        <begin position="1"/>
        <end position="43"/>
    </location>
</feature>
<dbReference type="InterPro" id="IPR001487">
    <property type="entry name" value="Bromodomain"/>
</dbReference>
<dbReference type="InterPro" id="IPR004252">
    <property type="entry name" value="Probable_transposase_24"/>
</dbReference>
<feature type="region of interest" description="Disordered" evidence="4">
    <location>
        <begin position="112"/>
        <end position="218"/>
    </location>
</feature>
<dbReference type="Pfam" id="PF00439">
    <property type="entry name" value="Bromodomain"/>
    <property type="match status" value="1"/>
</dbReference>
<keyword evidence="3" id="KW-0175">Coiled coil</keyword>
<name>A0AAV5L4N3_9ROSI</name>
<feature type="compositionally biased region" description="Basic and acidic residues" evidence="4">
    <location>
        <begin position="346"/>
        <end position="355"/>
    </location>
</feature>
<feature type="compositionally biased region" description="Polar residues" evidence="4">
    <location>
        <begin position="157"/>
        <end position="171"/>
    </location>
</feature>
<feature type="coiled-coil region" evidence="3">
    <location>
        <begin position="650"/>
        <end position="691"/>
    </location>
</feature>
<dbReference type="CDD" id="cd04369">
    <property type="entry name" value="Bromodomain"/>
    <property type="match status" value="1"/>
</dbReference>
<keyword evidence="7" id="KW-1185">Reference proteome</keyword>
<evidence type="ECO:0000256" key="3">
    <source>
        <dbReference type="SAM" id="Coils"/>
    </source>
</evidence>
<evidence type="ECO:0000256" key="2">
    <source>
        <dbReference type="PROSITE-ProRule" id="PRU00035"/>
    </source>
</evidence>
<reference evidence="6 7" key="1">
    <citation type="journal article" date="2021" name="Commun. Biol.">
        <title>The genome of Shorea leprosula (Dipterocarpaceae) highlights the ecological relevance of drought in aseasonal tropical rainforests.</title>
        <authorList>
            <person name="Ng K.K.S."/>
            <person name="Kobayashi M.J."/>
            <person name="Fawcett J.A."/>
            <person name="Hatakeyama M."/>
            <person name="Paape T."/>
            <person name="Ng C.H."/>
            <person name="Ang C.C."/>
            <person name="Tnah L.H."/>
            <person name="Lee C.T."/>
            <person name="Nishiyama T."/>
            <person name="Sese J."/>
            <person name="O'Brien M.J."/>
            <person name="Copetti D."/>
            <person name="Mohd Noor M.I."/>
            <person name="Ong R.C."/>
            <person name="Putra M."/>
            <person name="Sireger I.Z."/>
            <person name="Indrioko S."/>
            <person name="Kosugi Y."/>
            <person name="Izuno A."/>
            <person name="Isagi Y."/>
            <person name="Lee S.L."/>
            <person name="Shimizu K.K."/>
        </authorList>
    </citation>
    <scope>NUCLEOTIDE SEQUENCE [LARGE SCALE GENOMIC DNA]</scope>
    <source>
        <strain evidence="6">214</strain>
    </source>
</reference>
<feature type="region of interest" description="Disordered" evidence="4">
    <location>
        <begin position="699"/>
        <end position="735"/>
    </location>
</feature>
<gene>
    <name evidence="6" type="ORF">SLEP1_g40776</name>
</gene>
<feature type="region of interest" description="Disordered" evidence="4">
    <location>
        <begin position="525"/>
        <end position="558"/>
    </location>
</feature>
<feature type="region of interest" description="Disordered" evidence="4">
    <location>
        <begin position="286"/>
        <end position="306"/>
    </location>
</feature>
<evidence type="ECO:0000256" key="1">
    <source>
        <dbReference type="ARBA" id="ARBA00023117"/>
    </source>
</evidence>
<dbReference type="PROSITE" id="PS50014">
    <property type="entry name" value="BROMODOMAIN_2"/>
    <property type="match status" value="1"/>
</dbReference>
<dbReference type="EMBL" id="BPVZ01000094">
    <property type="protein sequence ID" value="GKV32151.1"/>
    <property type="molecule type" value="Genomic_DNA"/>
</dbReference>
<feature type="compositionally biased region" description="Polar residues" evidence="4">
    <location>
        <begin position="703"/>
        <end position="727"/>
    </location>
</feature>
<feature type="region of interest" description="Disordered" evidence="4">
    <location>
        <begin position="337"/>
        <end position="381"/>
    </location>
</feature>
<dbReference type="InterPro" id="IPR036427">
    <property type="entry name" value="Bromodomain-like_sf"/>
</dbReference>
<dbReference type="Gene3D" id="1.20.920.10">
    <property type="entry name" value="Bromodomain-like"/>
    <property type="match status" value="1"/>
</dbReference>
<dbReference type="PANTHER" id="PTHR33144:SF48">
    <property type="entry name" value="PLANT TRANSPOSASE (PTTA_EN_SPM FAMILY)"/>
    <property type="match status" value="1"/>
</dbReference>
<dbReference type="Proteomes" id="UP001054252">
    <property type="component" value="Unassembled WGS sequence"/>
</dbReference>
<organism evidence="6 7">
    <name type="scientific">Rubroshorea leprosula</name>
    <dbReference type="NCBI Taxonomy" id="152421"/>
    <lineage>
        <taxon>Eukaryota</taxon>
        <taxon>Viridiplantae</taxon>
        <taxon>Streptophyta</taxon>
        <taxon>Embryophyta</taxon>
        <taxon>Tracheophyta</taxon>
        <taxon>Spermatophyta</taxon>
        <taxon>Magnoliopsida</taxon>
        <taxon>eudicotyledons</taxon>
        <taxon>Gunneridae</taxon>
        <taxon>Pentapetalae</taxon>
        <taxon>rosids</taxon>
        <taxon>malvids</taxon>
        <taxon>Malvales</taxon>
        <taxon>Dipterocarpaceae</taxon>
        <taxon>Rubroshorea</taxon>
    </lineage>
</organism>
<sequence length="735" mass="83428">MDFSTICSNLNNVKYMNSEDVLKDVKYIWENCFKYSKKGEYVVYLVKRVKKKFMKYWIAAGLYNEQSRKPNENFDLQPPADHAMRHNRYETMHQAGNAMVGISHMQQNRLDSNLPHRQLPPLSHSRPYQSQPPPPPSIMWPHFSQFPPSSSGQSHQLQHPQPSANQPQYSQSHHRAECSSAGHSNFQPSPDKVRKHKNHPPSSLLGPTGSHNQSQPVLPQLSHNLPLVMQQPQQSTSHLQASQFPGAVDTRHSNMPPPTDYTRNTGYVPWGPADPMVVSPIEVNPLSNARSNEPQQPQASHGQHQSWFQTHADIEHSITDSAMRGIRCALNYSAGPIMNNQGQEDQLGHGKKQPEQTEPNENQGDQSQQPPKKMKKGRGPTRCLFLNDLPDGERIVVPINKLGQPIGPESSKLTSFLGIIARNGHMAPLTYVQWRHMPDSYKEKMWQHVQTKFDIDPSCKTWVMKSLATKWRDWKAELKAKHYYPHSTDEDRLKDCHPRIVPDQWQFLVSYWNSDDAKKLCATNRANRSKQKATHASGPKSFARVREEERMKRSDGKEPTRAELYILTHTRKDGQPVDETAAANIAKLRELAVKKQNDTECSDDDNDTFCQVMGEERRGYVRTYGLGPTRDDIYGPRPNRDLVKIAAEVKKSASEEVSKVLEKMEAMEQKYANMENQIARLTSSMQIFLEKFGGPPNIFGSEQVLNTPNSPQHLNQPHLHSTSSSHAGANGRGYA</sequence>
<evidence type="ECO:0000313" key="6">
    <source>
        <dbReference type="EMBL" id="GKV32151.1"/>
    </source>
</evidence>
<dbReference type="AlphaFoldDB" id="A0AAV5L4N3"/>
<evidence type="ECO:0000259" key="5">
    <source>
        <dbReference type="PROSITE" id="PS50014"/>
    </source>
</evidence>
<dbReference type="PANTHER" id="PTHR33144">
    <property type="entry name" value="OS10G0409366 PROTEIN-RELATED"/>
    <property type="match status" value="1"/>
</dbReference>
<evidence type="ECO:0000256" key="4">
    <source>
        <dbReference type="SAM" id="MobiDB-lite"/>
    </source>
</evidence>
<evidence type="ECO:0000313" key="7">
    <source>
        <dbReference type="Proteomes" id="UP001054252"/>
    </source>
</evidence>
<protein>
    <recommendedName>
        <fullName evidence="5">Bromo domain-containing protein</fullName>
    </recommendedName>
</protein>
<feature type="compositionally biased region" description="Basic and acidic residues" evidence="4">
    <location>
        <begin position="544"/>
        <end position="558"/>
    </location>
</feature>
<keyword evidence="1 2" id="KW-0103">Bromodomain</keyword>